<dbReference type="AlphaFoldDB" id="A0AAD5VY23"/>
<accession>A0AAD5VY23</accession>
<dbReference type="InterPro" id="IPR046520">
    <property type="entry name" value="DUF6697"/>
</dbReference>
<reference evidence="3" key="1">
    <citation type="submission" date="2022-07" db="EMBL/GenBank/DDBJ databases">
        <title>Genome Sequence of Leucocoprinus birnbaumii.</title>
        <authorList>
            <person name="Buettner E."/>
        </authorList>
    </citation>
    <scope>NUCLEOTIDE SEQUENCE</scope>
    <source>
        <strain evidence="3">VT141</strain>
    </source>
</reference>
<comment type="caution">
    <text evidence="3">The sequence shown here is derived from an EMBL/GenBank/DDBJ whole genome shotgun (WGS) entry which is preliminary data.</text>
</comment>
<feature type="compositionally biased region" description="Acidic residues" evidence="1">
    <location>
        <begin position="686"/>
        <end position="696"/>
    </location>
</feature>
<name>A0AAD5VY23_9AGAR</name>
<feature type="domain" description="DUF6697" evidence="2">
    <location>
        <begin position="454"/>
        <end position="649"/>
    </location>
</feature>
<dbReference type="Pfam" id="PF20411">
    <property type="entry name" value="DUF6697"/>
    <property type="match status" value="2"/>
</dbReference>
<evidence type="ECO:0000256" key="1">
    <source>
        <dbReference type="SAM" id="MobiDB-lite"/>
    </source>
</evidence>
<organism evidence="3 4">
    <name type="scientific">Leucocoprinus birnbaumii</name>
    <dbReference type="NCBI Taxonomy" id="56174"/>
    <lineage>
        <taxon>Eukaryota</taxon>
        <taxon>Fungi</taxon>
        <taxon>Dikarya</taxon>
        <taxon>Basidiomycota</taxon>
        <taxon>Agaricomycotina</taxon>
        <taxon>Agaricomycetes</taxon>
        <taxon>Agaricomycetidae</taxon>
        <taxon>Agaricales</taxon>
        <taxon>Agaricineae</taxon>
        <taxon>Agaricaceae</taxon>
        <taxon>Leucocoprinus</taxon>
    </lineage>
</organism>
<feature type="region of interest" description="Disordered" evidence="1">
    <location>
        <begin position="654"/>
        <end position="696"/>
    </location>
</feature>
<keyword evidence="4" id="KW-1185">Reference proteome</keyword>
<gene>
    <name evidence="3" type="ORF">NP233_g2627</name>
</gene>
<evidence type="ECO:0000259" key="2">
    <source>
        <dbReference type="Pfam" id="PF20411"/>
    </source>
</evidence>
<dbReference type="EMBL" id="JANIEX010000114">
    <property type="protein sequence ID" value="KAJ3573127.1"/>
    <property type="molecule type" value="Genomic_DNA"/>
</dbReference>
<evidence type="ECO:0000313" key="3">
    <source>
        <dbReference type="EMBL" id="KAJ3573127.1"/>
    </source>
</evidence>
<evidence type="ECO:0000313" key="4">
    <source>
        <dbReference type="Proteomes" id="UP001213000"/>
    </source>
</evidence>
<feature type="domain" description="DUF6697" evidence="2">
    <location>
        <begin position="112"/>
        <end position="304"/>
    </location>
</feature>
<protein>
    <recommendedName>
        <fullName evidence="2">DUF6697 domain-containing protein</fullName>
    </recommendedName>
</protein>
<dbReference type="Proteomes" id="UP001213000">
    <property type="component" value="Unassembled WGS sequence"/>
</dbReference>
<sequence>MKEEEHSRDILSSEGTATKALSDIIPKSQFAAFQNRRTLEAYVELPTWEEVQERKLREEMVKIDLVLKIKNERVKIKAGLSLKHETLADRITKMNCPMFDIQLDQGIRDIAVPREFLSSIYGGNPQVTFPSIGKQFSARHKYDDFMYPSLDYNPEAAQVPGAPGLFFAVGDDAIGHEWNTVQRVITRIASGQWQYMGQYSMTPTESLTLRELAAQPEKFLTTWGRETCAKTWGQDVVRRVAARKRFKCQKPTEAQIQAVEDSGEYKRVTPEDIKAALLTGEEVMGVWEMRCVGYEEDFQREIVQRFEGWTPPPRKPRKKKAPEPNNALFSMVDEIEIKKEEVETRRLDVSFESETEKVPSDSDENPVQAIQSPVEFLRVYVEVPTWEEVRRRKHILMDDKKVKNEILDKIRNPRIKVKIQSEVDEDTLAERIKKMDSPFYDIKIPQADRDVEAPRALFSSLFGGNSRQTFPKIAKKFLDQHGLDDFMFPKLNWNPHVPQVPGAPGLLFLAGGHAKDMKMDINGHVLRVITCLEDGHWLYMGQYSFTPTESLTLREVAKQDSKVGVSSLRCFVVRKGWGRLIALRIAARKRFKCRNPTEAQLGRIDPAKLASIIAPDDVEAAFKSGEEIFGVWEMRCVGYDVEFQEKIVQGMKTWVPPPSQKPKREKKEAIIALRTSKGQKRKRSDESDEDSDEDTV</sequence>
<proteinExistence type="predicted"/>